<feature type="domain" description="Ribosome recycling factor" evidence="6">
    <location>
        <begin position="96"/>
        <end position="268"/>
    </location>
</feature>
<dbReference type="AlphaFoldDB" id="A5E180"/>
<evidence type="ECO:0000256" key="1">
    <source>
        <dbReference type="ARBA" id="ARBA00005912"/>
    </source>
</evidence>
<dbReference type="GO" id="GO:0043023">
    <property type="term" value="F:ribosomal large subunit binding"/>
    <property type="evidence" value="ECO:0007669"/>
    <property type="project" value="TreeGrafter"/>
</dbReference>
<evidence type="ECO:0000256" key="5">
    <source>
        <dbReference type="ARBA" id="ARBA00033107"/>
    </source>
</evidence>
<dbReference type="Pfam" id="PF01765">
    <property type="entry name" value="RRF"/>
    <property type="match status" value="1"/>
</dbReference>
<dbReference type="OMA" id="PNNDQQL"/>
<sequence>MFRLITRNSQSVRLVSPTRTVLGFAKCAVATKTQAPHFHTTSFLQGRKNQKLNKAKQLRVEREDEFVEHEAQTEAVTPTIDFKDAEERFQHVLEKFEKAANEIKLGRLNPRVFDNLMVAVKDGNKSEEVPFTSVALTSMKGRNFIVTMFDPLQSAAIINAIIGSGLNMSGTTDPNNKFNLRIPMPPVTQETKQNDLKQLKELYEKTKNGARGSLTGVRGEVRQKFHGSLKTHKLSDSENKQLLQLEKLYKLFADKLQDVHRKFEKSIMSPN</sequence>
<dbReference type="SUPFAM" id="SSF55194">
    <property type="entry name" value="Ribosome recycling factor, RRF"/>
    <property type="match status" value="1"/>
</dbReference>
<dbReference type="GO" id="GO:0005739">
    <property type="term" value="C:mitochondrion"/>
    <property type="evidence" value="ECO:0007669"/>
    <property type="project" value="TreeGrafter"/>
</dbReference>
<keyword evidence="8" id="KW-1185">Reference proteome</keyword>
<dbReference type="OrthoDB" id="407355at2759"/>
<evidence type="ECO:0000259" key="6">
    <source>
        <dbReference type="Pfam" id="PF01765"/>
    </source>
</evidence>
<gene>
    <name evidence="7" type="ORF">LELG_03367</name>
</gene>
<name>A5E180_LODEL</name>
<comment type="function">
    <text evidence="4">Necessary for protein synthesis in mitochondria. Functions as a ribosome recycling factor in mitochondria.</text>
</comment>
<dbReference type="PANTHER" id="PTHR20982">
    <property type="entry name" value="RIBOSOME RECYCLING FACTOR"/>
    <property type="match status" value="1"/>
</dbReference>
<proteinExistence type="inferred from homology"/>
<protein>
    <recommendedName>
        <fullName evidence="2">Ribosome-recycling factor, mitochondrial</fullName>
    </recommendedName>
    <alternativeName>
        <fullName evidence="5">Ribosome-releasing factor, mitochondrial</fullName>
    </alternativeName>
</protein>
<dbReference type="FunCoup" id="A5E180">
    <property type="interactions" value="69"/>
</dbReference>
<dbReference type="InParanoid" id="A5E180"/>
<dbReference type="EMBL" id="CH981527">
    <property type="protein sequence ID" value="EDK45188.1"/>
    <property type="molecule type" value="Genomic_DNA"/>
</dbReference>
<dbReference type="GO" id="GO:0006412">
    <property type="term" value="P:translation"/>
    <property type="evidence" value="ECO:0007669"/>
    <property type="project" value="UniProtKB-KW"/>
</dbReference>
<dbReference type="STRING" id="379508.A5E180"/>
<dbReference type="PANTHER" id="PTHR20982:SF3">
    <property type="entry name" value="MITOCHONDRIAL RIBOSOME RECYCLING FACTOR PSEUDO 1"/>
    <property type="match status" value="1"/>
</dbReference>
<dbReference type="Proteomes" id="UP000001996">
    <property type="component" value="Unassembled WGS sequence"/>
</dbReference>
<dbReference type="VEuPathDB" id="FungiDB:LELG_03367"/>
<comment type="similarity">
    <text evidence="1">Belongs to the RRF family.</text>
</comment>
<evidence type="ECO:0000256" key="3">
    <source>
        <dbReference type="ARBA" id="ARBA00022917"/>
    </source>
</evidence>
<evidence type="ECO:0000313" key="7">
    <source>
        <dbReference type="EMBL" id="EDK45188.1"/>
    </source>
</evidence>
<dbReference type="InterPro" id="IPR036191">
    <property type="entry name" value="RRF_sf"/>
</dbReference>
<dbReference type="Gene3D" id="3.30.1360.40">
    <property type="match status" value="1"/>
</dbReference>
<dbReference type="InterPro" id="IPR002661">
    <property type="entry name" value="Ribosome_recyc_fac"/>
</dbReference>
<keyword evidence="3" id="KW-0648">Protein biosynthesis</keyword>
<accession>A5E180</accession>
<dbReference type="InterPro" id="IPR023584">
    <property type="entry name" value="Ribosome_recyc_fac_dom"/>
</dbReference>
<dbReference type="Gene3D" id="1.10.132.20">
    <property type="entry name" value="Ribosome-recycling factor"/>
    <property type="match status" value="1"/>
</dbReference>
<reference evidence="7 8" key="1">
    <citation type="journal article" date="2009" name="Nature">
        <title>Evolution of pathogenicity and sexual reproduction in eight Candida genomes.</title>
        <authorList>
            <person name="Butler G."/>
            <person name="Rasmussen M.D."/>
            <person name="Lin M.F."/>
            <person name="Santos M.A."/>
            <person name="Sakthikumar S."/>
            <person name="Munro C.A."/>
            <person name="Rheinbay E."/>
            <person name="Grabherr M."/>
            <person name="Forche A."/>
            <person name="Reedy J.L."/>
            <person name="Agrafioti I."/>
            <person name="Arnaud M.B."/>
            <person name="Bates S."/>
            <person name="Brown A.J."/>
            <person name="Brunke S."/>
            <person name="Costanzo M.C."/>
            <person name="Fitzpatrick D.A."/>
            <person name="de Groot P.W."/>
            <person name="Harris D."/>
            <person name="Hoyer L.L."/>
            <person name="Hube B."/>
            <person name="Klis F.M."/>
            <person name="Kodira C."/>
            <person name="Lennard N."/>
            <person name="Logue M.E."/>
            <person name="Martin R."/>
            <person name="Neiman A.M."/>
            <person name="Nikolaou E."/>
            <person name="Quail M.A."/>
            <person name="Quinn J."/>
            <person name="Santos M.C."/>
            <person name="Schmitzberger F.F."/>
            <person name="Sherlock G."/>
            <person name="Shah P."/>
            <person name="Silverstein K.A."/>
            <person name="Skrzypek M.S."/>
            <person name="Soll D."/>
            <person name="Staggs R."/>
            <person name="Stansfield I."/>
            <person name="Stumpf M.P."/>
            <person name="Sudbery P.E."/>
            <person name="Srikantha T."/>
            <person name="Zeng Q."/>
            <person name="Berman J."/>
            <person name="Berriman M."/>
            <person name="Heitman J."/>
            <person name="Gow N.A."/>
            <person name="Lorenz M.C."/>
            <person name="Birren B.W."/>
            <person name="Kellis M."/>
            <person name="Cuomo C.A."/>
        </authorList>
    </citation>
    <scope>NUCLEOTIDE SEQUENCE [LARGE SCALE GENOMIC DNA]</scope>
    <source>
        <strain evidence="8">ATCC 11503 / BCRC 21390 / CBS 2605 / JCM 1781 / NBRC 1676 / NRRL YB-4239</strain>
    </source>
</reference>
<dbReference type="eggNOG" id="KOG4759">
    <property type="taxonomic scope" value="Eukaryota"/>
</dbReference>
<evidence type="ECO:0000256" key="4">
    <source>
        <dbReference type="ARBA" id="ARBA00024909"/>
    </source>
</evidence>
<organism evidence="7 8">
    <name type="scientific">Lodderomyces elongisporus (strain ATCC 11503 / CBS 2605 / JCM 1781 / NBRC 1676 / NRRL YB-4239)</name>
    <name type="common">Yeast</name>
    <name type="synonym">Saccharomyces elongisporus</name>
    <dbReference type="NCBI Taxonomy" id="379508"/>
    <lineage>
        <taxon>Eukaryota</taxon>
        <taxon>Fungi</taxon>
        <taxon>Dikarya</taxon>
        <taxon>Ascomycota</taxon>
        <taxon>Saccharomycotina</taxon>
        <taxon>Pichiomycetes</taxon>
        <taxon>Debaryomycetaceae</taxon>
        <taxon>Candida/Lodderomyces clade</taxon>
        <taxon>Lodderomyces</taxon>
    </lineage>
</organism>
<evidence type="ECO:0000256" key="2">
    <source>
        <dbReference type="ARBA" id="ARBA00020581"/>
    </source>
</evidence>
<dbReference type="KEGG" id="lel:PVL30_002865"/>
<evidence type="ECO:0000313" key="8">
    <source>
        <dbReference type="Proteomes" id="UP000001996"/>
    </source>
</evidence>
<dbReference type="HOGENOM" id="CLU_085410_0_0_1"/>
<dbReference type="GeneID" id="5232344"/>